<evidence type="ECO:0000313" key="4">
    <source>
        <dbReference type="Proteomes" id="UP001064489"/>
    </source>
</evidence>
<accession>A0AAD5J777</accession>
<dbReference type="Pfam" id="PF04578">
    <property type="entry name" value="DUF594"/>
    <property type="match status" value="1"/>
</dbReference>
<feature type="transmembrane region" description="Helical" evidence="1">
    <location>
        <begin position="304"/>
        <end position="321"/>
    </location>
</feature>
<dbReference type="AlphaFoldDB" id="A0AAD5J777"/>
<feature type="transmembrane region" description="Helical" evidence="1">
    <location>
        <begin position="142"/>
        <end position="159"/>
    </location>
</feature>
<proteinExistence type="predicted"/>
<keyword evidence="1" id="KW-0812">Transmembrane</keyword>
<feature type="transmembrane region" description="Helical" evidence="1">
    <location>
        <begin position="118"/>
        <end position="136"/>
    </location>
</feature>
<reference evidence="3" key="1">
    <citation type="journal article" date="2022" name="Plant J.">
        <title>Strategies of tolerance reflected in two North American maple genomes.</title>
        <authorList>
            <person name="McEvoy S.L."/>
            <person name="Sezen U.U."/>
            <person name="Trouern-Trend A."/>
            <person name="McMahon S.M."/>
            <person name="Schaberg P.G."/>
            <person name="Yang J."/>
            <person name="Wegrzyn J.L."/>
            <person name="Swenson N.G."/>
        </authorList>
    </citation>
    <scope>NUCLEOTIDE SEQUENCE</scope>
    <source>
        <strain evidence="3">91603</strain>
    </source>
</reference>
<dbReference type="PANTHER" id="PTHR31325">
    <property type="entry name" value="OS01G0798800 PROTEIN-RELATED"/>
    <property type="match status" value="1"/>
</dbReference>
<reference evidence="3" key="2">
    <citation type="submission" date="2023-02" db="EMBL/GenBank/DDBJ databases">
        <authorList>
            <person name="Swenson N.G."/>
            <person name="Wegrzyn J.L."/>
            <person name="Mcevoy S.L."/>
        </authorList>
    </citation>
    <scope>NUCLEOTIDE SEQUENCE</scope>
    <source>
        <strain evidence="3">91603</strain>
        <tissue evidence="3">Leaf</tissue>
    </source>
</reference>
<dbReference type="InterPro" id="IPR007658">
    <property type="entry name" value="DUF594"/>
</dbReference>
<keyword evidence="1" id="KW-1133">Transmembrane helix</keyword>
<keyword evidence="1" id="KW-0472">Membrane</keyword>
<evidence type="ECO:0000313" key="3">
    <source>
        <dbReference type="EMBL" id="KAI9187371.1"/>
    </source>
</evidence>
<dbReference type="Proteomes" id="UP001064489">
    <property type="component" value="Chromosome 3"/>
</dbReference>
<dbReference type="Pfam" id="PF13968">
    <property type="entry name" value="DUF4220"/>
    <property type="match status" value="1"/>
</dbReference>
<dbReference type="InterPro" id="IPR025315">
    <property type="entry name" value="DUF4220"/>
</dbReference>
<organism evidence="3 4">
    <name type="scientific">Acer negundo</name>
    <name type="common">Box elder</name>
    <dbReference type="NCBI Taxonomy" id="4023"/>
    <lineage>
        <taxon>Eukaryota</taxon>
        <taxon>Viridiplantae</taxon>
        <taxon>Streptophyta</taxon>
        <taxon>Embryophyta</taxon>
        <taxon>Tracheophyta</taxon>
        <taxon>Spermatophyta</taxon>
        <taxon>Magnoliopsida</taxon>
        <taxon>eudicotyledons</taxon>
        <taxon>Gunneridae</taxon>
        <taxon>Pentapetalae</taxon>
        <taxon>rosids</taxon>
        <taxon>malvids</taxon>
        <taxon>Sapindales</taxon>
        <taxon>Sapindaceae</taxon>
        <taxon>Hippocastanoideae</taxon>
        <taxon>Acereae</taxon>
        <taxon>Acer</taxon>
    </lineage>
</organism>
<feature type="transmembrane region" description="Helical" evidence="1">
    <location>
        <begin position="333"/>
        <end position="359"/>
    </location>
</feature>
<feature type="transmembrane region" description="Helical" evidence="1">
    <location>
        <begin position="89"/>
        <end position="111"/>
    </location>
</feature>
<keyword evidence="4" id="KW-1185">Reference proteome</keyword>
<feature type="domain" description="DUF4220" evidence="2">
    <location>
        <begin position="52"/>
        <end position="424"/>
    </location>
</feature>
<sequence>MVNPIPPKFKKFWDEWNIRGIMLFSLSMQTFLILFAPLRKGTANKLIIMLLWSVYLLADWAANFAVGIISDSQGNPPDASTPSDNSDLLAFWPPFLLLHLGGPDTITAFALEDNELWLRHLLGLIFQAVAAVYVFLQSLPNKLAIPTILMFVSGTIKYLERTRALYLASLDRFRDSMLKEPDPGPNYAKLMDEYASKKEAKHPAKIITIEEPVNSYVKTEASRVGELNNLEVVQQAYRYFEIFKGLIVDLIFSFHERDESRDFFGKLHQEDALRVIEVELNFIYEVFYTKIQVVHSVRGHISRFVSFSLVVVAFSLFHFKVKKNNFDHFDVKITYALFWGAIGLDTVAFFMLVFSDWTFAALRISSNDSKLLRKIKSTVASVLSWFLIFKRPQWYQCQNQEVLATPFLFRRWCGYVSGHNLVRYCLKGRPTRIHQVHNCFQRAIRGTIHYLKIDKFIENVGLAIAKISQFLCIGEVIHFLGFIRGKFIEISGLTDFVDEIRYVSHEPLTKELWEFIFADMKKKSAELDRSSSEPEAAKKVSSARGDWILQDKPYREKLLPYVTEVAYDESLLLWHIATELLYHHEDDHQHISGDDNNHREFSKVLSDYMLYLLVMQPSMMSAVAGIGKIRFRDTCAEANRLFKRKGLKGNQEKEACTKILDVNTYVKPVTVKGDRSKSVLFDASMLAKELKKLDDKWELLSKIWVELLSYAACNCSARTHAQQVSKGGELITFVWLLMAHFGLGDQFQINKGQGRAKLIVTK</sequence>
<evidence type="ECO:0000256" key="1">
    <source>
        <dbReference type="SAM" id="Phobius"/>
    </source>
</evidence>
<name>A0AAD5J777_ACENE</name>
<feature type="transmembrane region" description="Helical" evidence="1">
    <location>
        <begin position="20"/>
        <end position="38"/>
    </location>
</feature>
<gene>
    <name evidence="3" type="ORF">LWI28_027330</name>
</gene>
<dbReference type="EMBL" id="JAJSOW010000100">
    <property type="protein sequence ID" value="KAI9187371.1"/>
    <property type="molecule type" value="Genomic_DNA"/>
</dbReference>
<evidence type="ECO:0000259" key="2">
    <source>
        <dbReference type="Pfam" id="PF13968"/>
    </source>
</evidence>
<feature type="transmembrane region" description="Helical" evidence="1">
    <location>
        <begin position="50"/>
        <end position="69"/>
    </location>
</feature>
<protein>
    <recommendedName>
        <fullName evidence="2">DUF4220 domain-containing protein</fullName>
    </recommendedName>
</protein>
<comment type="caution">
    <text evidence="3">The sequence shown here is derived from an EMBL/GenBank/DDBJ whole genome shotgun (WGS) entry which is preliminary data.</text>
</comment>